<keyword evidence="11" id="KW-1185">Reference proteome</keyword>
<dbReference type="Gene3D" id="3.40.190.10">
    <property type="entry name" value="Periplasmic binding protein-like II"/>
    <property type="match status" value="2"/>
</dbReference>
<dbReference type="PANTHER" id="PTHR30024:SF47">
    <property type="entry name" value="TAURINE-BINDING PERIPLASMIC PROTEIN"/>
    <property type="match status" value="1"/>
</dbReference>
<dbReference type="SUPFAM" id="SSF53850">
    <property type="entry name" value="Periplasmic binding protein-like II"/>
    <property type="match status" value="1"/>
</dbReference>
<evidence type="ECO:0000313" key="10">
    <source>
        <dbReference type="EMBL" id="TCP64179.1"/>
    </source>
</evidence>
<keyword evidence="8" id="KW-0472">Membrane</keyword>
<proteinExistence type="inferred from homology"/>
<name>A0A4R2RNC1_9FIRM</name>
<evidence type="ECO:0000256" key="8">
    <source>
        <dbReference type="ARBA" id="ARBA00023136"/>
    </source>
</evidence>
<dbReference type="GO" id="GO:0005886">
    <property type="term" value="C:plasma membrane"/>
    <property type="evidence" value="ECO:0007669"/>
    <property type="project" value="UniProtKB-SubCell"/>
</dbReference>
<comment type="caution">
    <text evidence="10">The sequence shown here is derived from an EMBL/GenBank/DDBJ whole genome shotgun (WGS) entry which is preliminary data.</text>
</comment>
<dbReference type="EMBL" id="SLXT01000011">
    <property type="protein sequence ID" value="TCP64179.1"/>
    <property type="molecule type" value="Genomic_DNA"/>
</dbReference>
<keyword evidence="6" id="KW-0997">Cell inner membrane</keyword>
<dbReference type="PANTHER" id="PTHR30024">
    <property type="entry name" value="ALIPHATIC SULFONATES-BINDING PROTEIN-RELATED"/>
    <property type="match status" value="1"/>
</dbReference>
<dbReference type="RefSeq" id="WP_207668835.1">
    <property type="nucleotide sequence ID" value="NZ_JAOQNU010000011.1"/>
</dbReference>
<dbReference type="Proteomes" id="UP000294813">
    <property type="component" value="Unassembled WGS sequence"/>
</dbReference>
<comment type="similarity">
    <text evidence="3">Belongs to the bacterial solute-binding protein SsuA/TauA family.</text>
</comment>
<evidence type="ECO:0000256" key="1">
    <source>
        <dbReference type="ARBA" id="ARBA00004418"/>
    </source>
</evidence>
<evidence type="ECO:0000313" key="11">
    <source>
        <dbReference type="Proteomes" id="UP000294813"/>
    </source>
</evidence>
<keyword evidence="4" id="KW-0813">Transport</keyword>
<evidence type="ECO:0000256" key="3">
    <source>
        <dbReference type="ARBA" id="ARBA00010742"/>
    </source>
</evidence>
<sequence>MFQVIMNRRELIKTGLWTMTAGAALMAAGCGSSNSQTLSGSGAGANKPKLKIGYLPITDHLTVIGLDQHQFTHSQVEAVKFSNWAEIAEAIKAGAIQGAFLLTPIGLTLRQKGVPLKAVMLGHRNGSVLTVKKGDGAQKIEDLRGKTVAIPSRFSTHHILIRKALADRGVAASEVKLLDMAPPEMVNALATGRIDAFIVAEPFGGQAELQGHGQVLTLSKDLWPDHICCALNIQESVLQQHPEAVTELVGNLQKAGAFIDANPEEASKLSVKYLGQKKEVITHVLTQPRGRVTFNQLAPALSDFTATQDYMLQFGITTEKVDLAQYVDNQFASAT</sequence>
<feature type="domain" description="Solute-binding protein family 3/N-terminal" evidence="9">
    <location>
        <begin position="49"/>
        <end position="277"/>
    </location>
</feature>
<evidence type="ECO:0000256" key="2">
    <source>
        <dbReference type="ARBA" id="ARBA00004533"/>
    </source>
</evidence>
<dbReference type="CDD" id="cd13553">
    <property type="entry name" value="PBP2_NrtA_CpmA_like"/>
    <property type="match status" value="1"/>
</dbReference>
<gene>
    <name evidence="10" type="ORF">EDD73_11131</name>
</gene>
<dbReference type="Pfam" id="PF13379">
    <property type="entry name" value="NMT1_2"/>
    <property type="match status" value="1"/>
</dbReference>
<evidence type="ECO:0000256" key="6">
    <source>
        <dbReference type="ARBA" id="ARBA00022519"/>
    </source>
</evidence>
<evidence type="ECO:0000256" key="5">
    <source>
        <dbReference type="ARBA" id="ARBA00022475"/>
    </source>
</evidence>
<reference evidence="10 11" key="1">
    <citation type="submission" date="2019-03" db="EMBL/GenBank/DDBJ databases">
        <title>Genomic Encyclopedia of Type Strains, Phase IV (KMG-IV): sequencing the most valuable type-strain genomes for metagenomic binning, comparative biology and taxonomic classification.</title>
        <authorList>
            <person name="Goeker M."/>
        </authorList>
    </citation>
    <scope>NUCLEOTIDE SEQUENCE [LARGE SCALE GENOMIC DNA]</scope>
    <source>
        <strain evidence="10 11">DSM 11170</strain>
    </source>
</reference>
<dbReference type="InterPro" id="IPR044527">
    <property type="entry name" value="NrtA/CpmA_ABC-bd_dom"/>
</dbReference>
<organism evidence="10 11">
    <name type="scientific">Heliophilum fasciatum</name>
    <dbReference type="NCBI Taxonomy" id="35700"/>
    <lineage>
        <taxon>Bacteria</taxon>
        <taxon>Bacillati</taxon>
        <taxon>Bacillota</taxon>
        <taxon>Clostridia</taxon>
        <taxon>Eubacteriales</taxon>
        <taxon>Heliobacteriaceae</taxon>
        <taxon>Heliophilum</taxon>
    </lineage>
</organism>
<dbReference type="SMART" id="SM00062">
    <property type="entry name" value="PBPb"/>
    <property type="match status" value="1"/>
</dbReference>
<keyword evidence="7" id="KW-0732">Signal</keyword>
<protein>
    <submittedName>
        <fullName evidence="10">NitT/TauT family transport system substrate-binding protein</fullName>
    </submittedName>
</protein>
<dbReference type="InterPro" id="IPR001638">
    <property type="entry name" value="Solute-binding_3/MltF_N"/>
</dbReference>
<evidence type="ECO:0000256" key="4">
    <source>
        <dbReference type="ARBA" id="ARBA00022448"/>
    </source>
</evidence>
<evidence type="ECO:0000259" key="9">
    <source>
        <dbReference type="SMART" id="SM00062"/>
    </source>
</evidence>
<dbReference type="GO" id="GO:0042597">
    <property type="term" value="C:periplasmic space"/>
    <property type="evidence" value="ECO:0007669"/>
    <property type="project" value="UniProtKB-SubCell"/>
</dbReference>
<accession>A0A4R2RNC1</accession>
<evidence type="ECO:0000256" key="7">
    <source>
        <dbReference type="ARBA" id="ARBA00022729"/>
    </source>
</evidence>
<keyword evidence="5" id="KW-1003">Cell membrane</keyword>
<comment type="subcellular location">
    <subcellularLocation>
        <location evidence="2">Cell inner membrane</location>
    </subcellularLocation>
    <subcellularLocation>
        <location evidence="1">Periplasm</location>
    </subcellularLocation>
</comment>
<dbReference type="AlphaFoldDB" id="A0A4R2RNC1"/>